<evidence type="ECO:0000256" key="2">
    <source>
        <dbReference type="ARBA" id="ARBA00001946"/>
    </source>
</evidence>
<dbReference type="NCBIfam" id="TIGR01417">
    <property type="entry name" value="PTS_I_fam"/>
    <property type="match status" value="1"/>
</dbReference>
<dbReference type="SUPFAM" id="SSF51621">
    <property type="entry name" value="Phosphoenolpyruvate/pyruvate domain"/>
    <property type="match status" value="1"/>
</dbReference>
<feature type="active site" description="Tele-phosphohistidine intermediate" evidence="17">
    <location>
        <position position="195"/>
    </location>
</feature>
<evidence type="ECO:0000259" key="22">
    <source>
        <dbReference type="Pfam" id="PF05524"/>
    </source>
</evidence>
<evidence type="ECO:0000256" key="13">
    <source>
        <dbReference type="ARBA" id="ARBA00022777"/>
    </source>
</evidence>
<comment type="cofactor">
    <cofactor evidence="2 16 19">
        <name>Mg(2+)</name>
        <dbReference type="ChEBI" id="CHEBI:18420"/>
    </cofactor>
</comment>
<evidence type="ECO:0000256" key="8">
    <source>
        <dbReference type="ARBA" id="ARBA00022490"/>
    </source>
</evidence>
<dbReference type="PROSITE" id="PS00742">
    <property type="entry name" value="PEP_ENZYMES_2"/>
    <property type="match status" value="1"/>
</dbReference>
<dbReference type="GO" id="GO:0016301">
    <property type="term" value="F:kinase activity"/>
    <property type="evidence" value="ECO:0007669"/>
    <property type="project" value="UniProtKB-KW"/>
</dbReference>
<feature type="binding site" evidence="18">
    <location>
        <position position="472"/>
    </location>
    <ligand>
        <name>phosphoenolpyruvate</name>
        <dbReference type="ChEBI" id="CHEBI:58702"/>
    </ligand>
</feature>
<evidence type="ECO:0000256" key="4">
    <source>
        <dbReference type="ARBA" id="ARBA00007837"/>
    </source>
</evidence>
<dbReference type="InterPro" id="IPR024692">
    <property type="entry name" value="PTS_EI"/>
</dbReference>
<comment type="similarity">
    <text evidence="4 16">Belongs to the PEP-utilizing enzyme family.</text>
</comment>
<evidence type="ECO:0000313" key="23">
    <source>
        <dbReference type="EMBL" id="GLI33418.1"/>
    </source>
</evidence>
<keyword evidence="7 16" id="KW-0813">Transport</keyword>
<evidence type="ECO:0000256" key="5">
    <source>
        <dbReference type="ARBA" id="ARBA00012232"/>
    </source>
</evidence>
<evidence type="ECO:0000256" key="15">
    <source>
        <dbReference type="ARBA" id="ARBA00033235"/>
    </source>
</evidence>
<dbReference type="AlphaFoldDB" id="A0A9W6D183"/>
<dbReference type="EC" id="2.7.3.9" evidence="5 16"/>
<name>A0A9W6D183_9BACT</name>
<dbReference type="PIRSF" id="PIRSF000732">
    <property type="entry name" value="PTS_enzyme_I"/>
    <property type="match status" value="1"/>
</dbReference>
<dbReference type="EMBL" id="BSDR01000001">
    <property type="protein sequence ID" value="GLI33418.1"/>
    <property type="molecule type" value="Genomic_DNA"/>
</dbReference>
<dbReference type="InterPro" id="IPR018274">
    <property type="entry name" value="PEP_util_AS"/>
</dbReference>
<sequence>MDQRSKVVQGIGVSPGIAIGKAHLLEQGRIPIPYYTLLGEEAIDEECRRFDDAVAKAERDLEAIKQSIHPDFKEHVHVLEVHQMILRDRPIYDETLRLIREEKYNALWALMRALMKAHELFRSLDDEYIRSRVADVDAVAERILRNLAGQNHRDFNNIKERVIVVAHDLSPADTAQLQLERTLGLVTDMGGRTSHTSIIARSLSIPAVVGTESATKLVQTGDILILDGASGKVILNPTEEEISFYYERQEELENYIKGISRMAHLPAETLDGYTVKVEANIELLEEVVAAKDNGAEGIGLYRTEFFFMNRTNFPDEETLFFEYRELSELMAPKSVTMRTLDLGSEKLATWYPKLHENNPALGLRSIRLCLHYRELFKTQLRAILRASAVEKNIRLMFPLVSGVAELREAKQVLKEVQEDLLSKRIPFDEKMPLGVMVEVPSAVAVADLLAREVDFFSIGTNDLIQYSIAIDRVNEHIAYLYEPLHPAVLRFIKQTVDAAHKAGIEVGICGEMAGESLYVPILLGLQLDSFSMNPQSIPRVKNLICRSRIKECRRFVNKILGMSTAQEINEVLQEVMIKNFPEEFRVFDPSVLTTEGSVSHKQKKRAKKMRKSLEES</sequence>
<keyword evidence="11 16" id="KW-0598">Phosphotransferase system</keyword>
<evidence type="ECO:0000256" key="6">
    <source>
        <dbReference type="ARBA" id="ARBA00016544"/>
    </source>
</evidence>
<dbReference type="Pfam" id="PF05524">
    <property type="entry name" value="PEP-utilisers_N"/>
    <property type="match status" value="1"/>
</dbReference>
<evidence type="ECO:0000256" key="3">
    <source>
        <dbReference type="ARBA" id="ARBA00004496"/>
    </source>
</evidence>
<dbReference type="InterPro" id="IPR008279">
    <property type="entry name" value="PEP-util_enz_mobile_dom"/>
</dbReference>
<dbReference type="GO" id="GO:0046872">
    <property type="term" value="F:metal ion binding"/>
    <property type="evidence" value="ECO:0007669"/>
    <property type="project" value="UniProtKB-KW"/>
</dbReference>
<keyword evidence="10 16" id="KW-0808">Transferase</keyword>
<proteinExistence type="inferred from homology"/>
<dbReference type="Gene3D" id="1.10.274.10">
    <property type="entry name" value="PtsI, HPr-binding domain"/>
    <property type="match status" value="1"/>
</dbReference>
<evidence type="ECO:0000256" key="1">
    <source>
        <dbReference type="ARBA" id="ARBA00000683"/>
    </source>
</evidence>
<evidence type="ECO:0000259" key="21">
    <source>
        <dbReference type="Pfam" id="PF02896"/>
    </source>
</evidence>
<feature type="domain" description="PEP-utilising enzyme C-terminal" evidence="21">
    <location>
        <begin position="261"/>
        <end position="546"/>
    </location>
</feature>
<evidence type="ECO:0000256" key="16">
    <source>
        <dbReference type="PIRNR" id="PIRNR000732"/>
    </source>
</evidence>
<keyword evidence="24" id="KW-1185">Reference proteome</keyword>
<feature type="active site" description="Proton donor" evidence="17">
    <location>
        <position position="509"/>
    </location>
</feature>
<evidence type="ECO:0000256" key="10">
    <source>
        <dbReference type="ARBA" id="ARBA00022679"/>
    </source>
</evidence>
<evidence type="ECO:0000256" key="14">
    <source>
        <dbReference type="ARBA" id="ARBA00022842"/>
    </source>
</evidence>
<dbReference type="InterPro" id="IPR000121">
    <property type="entry name" value="PEP_util_C"/>
</dbReference>
<dbReference type="SUPFAM" id="SSF47831">
    <property type="entry name" value="Enzyme I of the PEP:sugar phosphotransferase system HPr-binding (sub)domain"/>
    <property type="match status" value="1"/>
</dbReference>
<dbReference type="InterPro" id="IPR015813">
    <property type="entry name" value="Pyrv/PenolPyrv_kinase-like_dom"/>
</dbReference>
<keyword evidence="14 16" id="KW-0460">Magnesium</keyword>
<dbReference type="InterPro" id="IPR050499">
    <property type="entry name" value="PEP-utilizing_PTS_enzyme"/>
</dbReference>
<dbReference type="PROSITE" id="PS00370">
    <property type="entry name" value="PEP_ENZYMES_PHOS_SITE"/>
    <property type="match status" value="1"/>
</dbReference>
<dbReference type="Pfam" id="PF02896">
    <property type="entry name" value="PEP-utilizers_C"/>
    <property type="match status" value="1"/>
</dbReference>
<comment type="catalytic activity">
    <reaction evidence="1 16">
        <text>L-histidyl-[protein] + phosphoenolpyruvate = N(pros)-phospho-L-histidyl-[protein] + pyruvate</text>
        <dbReference type="Rhea" id="RHEA:23880"/>
        <dbReference type="Rhea" id="RHEA-COMP:9745"/>
        <dbReference type="Rhea" id="RHEA-COMP:9746"/>
        <dbReference type="ChEBI" id="CHEBI:15361"/>
        <dbReference type="ChEBI" id="CHEBI:29979"/>
        <dbReference type="ChEBI" id="CHEBI:58702"/>
        <dbReference type="ChEBI" id="CHEBI:64837"/>
        <dbReference type="EC" id="2.7.3.9"/>
    </reaction>
</comment>
<dbReference type="GO" id="GO:0009401">
    <property type="term" value="P:phosphoenolpyruvate-dependent sugar phosphotransferase system"/>
    <property type="evidence" value="ECO:0007669"/>
    <property type="project" value="UniProtKB-KW"/>
</dbReference>
<evidence type="ECO:0000256" key="12">
    <source>
        <dbReference type="ARBA" id="ARBA00022723"/>
    </source>
</evidence>
<protein>
    <recommendedName>
        <fullName evidence="6 16">Phosphoenolpyruvate-protein phosphotransferase</fullName>
        <ecNumber evidence="5 16">2.7.3.9</ecNumber>
    </recommendedName>
    <alternativeName>
        <fullName evidence="15 16">Phosphotransferase system, enzyme I</fullName>
    </alternativeName>
</protein>
<dbReference type="GO" id="GO:0005737">
    <property type="term" value="C:cytoplasm"/>
    <property type="evidence" value="ECO:0007669"/>
    <property type="project" value="UniProtKB-SubCell"/>
</dbReference>
<keyword evidence="13 16" id="KW-0418">Kinase</keyword>
<dbReference type="PANTHER" id="PTHR46244">
    <property type="entry name" value="PHOSPHOENOLPYRUVATE-PROTEIN PHOSPHOTRANSFERASE"/>
    <property type="match status" value="1"/>
</dbReference>
<accession>A0A9W6D183</accession>
<organism evidence="23 24">
    <name type="scientific">Desulforhabdus amnigena</name>
    <dbReference type="NCBI Taxonomy" id="40218"/>
    <lineage>
        <taxon>Bacteria</taxon>
        <taxon>Pseudomonadati</taxon>
        <taxon>Thermodesulfobacteriota</taxon>
        <taxon>Syntrophobacteria</taxon>
        <taxon>Syntrophobacterales</taxon>
        <taxon>Syntrophobacteraceae</taxon>
        <taxon>Desulforhabdus</taxon>
    </lineage>
</organism>
<gene>
    <name evidence="23" type="primary">ptsI</name>
    <name evidence="23" type="ORF">DAMNIGENAA_08510</name>
</gene>
<dbReference type="Pfam" id="PF00391">
    <property type="entry name" value="PEP-utilizers"/>
    <property type="match status" value="1"/>
</dbReference>
<keyword evidence="8 16" id="KW-0963">Cytoplasm</keyword>
<feature type="binding site" evidence="18">
    <location>
        <position position="338"/>
    </location>
    <ligand>
        <name>phosphoenolpyruvate</name>
        <dbReference type="ChEBI" id="CHEBI:58702"/>
    </ligand>
</feature>
<reference evidence="23" key="1">
    <citation type="submission" date="2022-12" db="EMBL/GenBank/DDBJ databases">
        <title>Reference genome sequencing for broad-spectrum identification of bacterial and archaeal isolates by mass spectrometry.</title>
        <authorList>
            <person name="Sekiguchi Y."/>
            <person name="Tourlousse D.M."/>
        </authorList>
    </citation>
    <scope>NUCLEOTIDE SEQUENCE</scope>
    <source>
        <strain evidence="23">ASRB1</strain>
    </source>
</reference>
<keyword evidence="9 16" id="KW-0762">Sugar transport</keyword>
<dbReference type="Proteomes" id="UP001144372">
    <property type="component" value="Unassembled WGS sequence"/>
</dbReference>
<evidence type="ECO:0000256" key="19">
    <source>
        <dbReference type="PIRSR" id="PIRSR000732-3"/>
    </source>
</evidence>
<evidence type="ECO:0000259" key="20">
    <source>
        <dbReference type="Pfam" id="PF00391"/>
    </source>
</evidence>
<feature type="domain" description="Phosphotransferase system enzyme I N-terminal" evidence="22">
    <location>
        <begin position="9"/>
        <end position="132"/>
    </location>
</feature>
<dbReference type="InterPro" id="IPR036637">
    <property type="entry name" value="Phosphohistidine_dom_sf"/>
</dbReference>
<feature type="binding site" evidence="19">
    <location>
        <position position="462"/>
    </location>
    <ligand>
        <name>Mg(2+)</name>
        <dbReference type="ChEBI" id="CHEBI:18420"/>
    </ligand>
</feature>
<dbReference type="InterPro" id="IPR040442">
    <property type="entry name" value="Pyrv_kinase-like_dom_sf"/>
</dbReference>
<dbReference type="InterPro" id="IPR036618">
    <property type="entry name" value="PtsI_HPr-bd_sf"/>
</dbReference>
<comment type="subcellular location">
    <subcellularLocation>
        <location evidence="3 16">Cytoplasm</location>
    </subcellularLocation>
</comment>
<comment type="caution">
    <text evidence="23">The sequence shown here is derived from an EMBL/GenBank/DDBJ whole genome shotgun (WGS) entry which is preliminary data.</text>
</comment>
<dbReference type="Gene3D" id="3.20.20.60">
    <property type="entry name" value="Phosphoenolpyruvate-binding domains"/>
    <property type="match status" value="1"/>
</dbReference>
<keyword evidence="12 16" id="KW-0479">Metal-binding</keyword>
<feature type="domain" description="PEP-utilising enzyme mobile" evidence="20">
    <location>
        <begin position="158"/>
        <end position="231"/>
    </location>
</feature>
<evidence type="ECO:0000256" key="18">
    <source>
        <dbReference type="PIRSR" id="PIRSR000732-2"/>
    </source>
</evidence>
<comment type="function">
    <text evidence="16">General (non sugar-specific) component of the phosphoenolpyruvate-dependent sugar phosphotransferase system (sugar PTS). This major carbohydrate active-transport system catalyzes the phosphorylation of incoming sugar substrates concomitantly with their translocation across the cell membrane. Enzyme I transfers the phosphoryl group from phosphoenolpyruvate (PEP) to the phosphoryl carrier protein (HPr).</text>
</comment>
<dbReference type="InterPro" id="IPR023151">
    <property type="entry name" value="PEP_util_CS"/>
</dbReference>
<dbReference type="Gene3D" id="3.50.30.10">
    <property type="entry name" value="Phosphohistidine domain"/>
    <property type="match status" value="1"/>
</dbReference>
<dbReference type="GO" id="GO:0008965">
    <property type="term" value="F:phosphoenolpyruvate-protein phosphotransferase activity"/>
    <property type="evidence" value="ECO:0007669"/>
    <property type="project" value="UniProtKB-EC"/>
</dbReference>
<dbReference type="RefSeq" id="WP_281792424.1">
    <property type="nucleotide sequence ID" value="NZ_BSDR01000001.1"/>
</dbReference>
<feature type="binding site" evidence="19">
    <location>
        <position position="438"/>
    </location>
    <ligand>
        <name>Mg(2+)</name>
        <dbReference type="ChEBI" id="CHEBI:18420"/>
    </ligand>
</feature>
<feature type="binding site" evidence="18">
    <location>
        <position position="302"/>
    </location>
    <ligand>
        <name>phosphoenolpyruvate</name>
        <dbReference type="ChEBI" id="CHEBI:58702"/>
    </ligand>
</feature>
<dbReference type="InterPro" id="IPR008731">
    <property type="entry name" value="PTS_EIN"/>
</dbReference>
<dbReference type="SUPFAM" id="SSF52009">
    <property type="entry name" value="Phosphohistidine domain"/>
    <property type="match status" value="1"/>
</dbReference>
<evidence type="ECO:0000256" key="7">
    <source>
        <dbReference type="ARBA" id="ARBA00022448"/>
    </source>
</evidence>
<dbReference type="PRINTS" id="PR01736">
    <property type="entry name" value="PHPHTRNFRASE"/>
</dbReference>
<dbReference type="InterPro" id="IPR006318">
    <property type="entry name" value="PTS_EI-like"/>
</dbReference>
<evidence type="ECO:0000313" key="24">
    <source>
        <dbReference type="Proteomes" id="UP001144372"/>
    </source>
</evidence>
<dbReference type="PANTHER" id="PTHR46244:SF6">
    <property type="entry name" value="PHOSPHOENOLPYRUVATE-PROTEIN PHOSPHOTRANSFERASE"/>
    <property type="match status" value="1"/>
</dbReference>
<feature type="binding site" evidence="18">
    <location>
        <begin position="461"/>
        <end position="462"/>
    </location>
    <ligand>
        <name>phosphoenolpyruvate</name>
        <dbReference type="ChEBI" id="CHEBI:58702"/>
    </ligand>
</feature>
<evidence type="ECO:0000256" key="9">
    <source>
        <dbReference type="ARBA" id="ARBA00022597"/>
    </source>
</evidence>
<evidence type="ECO:0000256" key="11">
    <source>
        <dbReference type="ARBA" id="ARBA00022683"/>
    </source>
</evidence>
<evidence type="ECO:0000256" key="17">
    <source>
        <dbReference type="PIRSR" id="PIRSR000732-1"/>
    </source>
</evidence>